<proteinExistence type="predicted"/>
<evidence type="ECO:0000313" key="9">
    <source>
        <dbReference type="Proteomes" id="UP001142393"/>
    </source>
</evidence>
<dbReference type="GO" id="GO:0016020">
    <property type="term" value="C:membrane"/>
    <property type="evidence" value="ECO:0007669"/>
    <property type="project" value="UniProtKB-SubCell"/>
</dbReference>
<evidence type="ECO:0000256" key="4">
    <source>
        <dbReference type="ARBA" id="ARBA00023136"/>
    </source>
</evidence>
<feature type="transmembrane region" description="Helical" evidence="6">
    <location>
        <begin position="233"/>
        <end position="255"/>
    </location>
</feature>
<comment type="caution">
    <text evidence="8">The sequence shown here is derived from an EMBL/GenBank/DDBJ whole genome shotgun (WGS) entry which is preliminary data.</text>
</comment>
<evidence type="ECO:0000256" key="3">
    <source>
        <dbReference type="ARBA" id="ARBA00022989"/>
    </source>
</evidence>
<dbReference type="InterPro" id="IPR050186">
    <property type="entry name" value="TPT_transporter"/>
</dbReference>
<sequence length="346" mass="37219">MAVSRQVVAVVSFYMLAALVMIFVNKMVLNATPNLTVLFMFLQSSATVVLLVVSSMFTPWVEIPVIEYSTARKLAPLIFVDTAGFIFNALCLRDIEAAFYQIARGLVLPLTISVVAISSGSRPSWSVIGCAAIVTSGFFIGVSFSEDIPARAVPTPLGLFYGLLSSFSIALHAVLVKSSLPHVNGSSTILSFWSNLGSAVLLGCLAVFKGEVHEFLLMVSNREMGVQWDWGTFVYGNIITGIFGFLISIAGILSVKITSPVTHMFSSAARSVLQIILGVKIFGDIVTTQRATSALVILTGTLLYTYVKSRESATINPSESGTNAPPKDLESQPIEKQDEVDEKSTI</sequence>
<comment type="subcellular location">
    <subcellularLocation>
        <location evidence="1">Membrane</location>
        <topology evidence="1">Multi-pass membrane protein</topology>
    </subcellularLocation>
</comment>
<keyword evidence="4 6" id="KW-0472">Membrane</keyword>
<name>A0A9W8TVC1_9AGAR</name>
<organism evidence="8 9">
    <name type="scientific">Lentinula detonsa</name>
    <dbReference type="NCBI Taxonomy" id="2804962"/>
    <lineage>
        <taxon>Eukaryota</taxon>
        <taxon>Fungi</taxon>
        <taxon>Dikarya</taxon>
        <taxon>Basidiomycota</taxon>
        <taxon>Agaricomycotina</taxon>
        <taxon>Agaricomycetes</taxon>
        <taxon>Agaricomycetidae</taxon>
        <taxon>Agaricales</taxon>
        <taxon>Marasmiineae</taxon>
        <taxon>Omphalotaceae</taxon>
        <taxon>Lentinula</taxon>
    </lineage>
</organism>
<feature type="transmembrane region" description="Helical" evidence="6">
    <location>
        <begin position="157"/>
        <end position="176"/>
    </location>
</feature>
<evidence type="ECO:0000256" key="2">
    <source>
        <dbReference type="ARBA" id="ARBA00022692"/>
    </source>
</evidence>
<keyword evidence="2 6" id="KW-0812">Transmembrane</keyword>
<feature type="transmembrane region" description="Helical" evidence="6">
    <location>
        <begin position="74"/>
        <end position="92"/>
    </location>
</feature>
<dbReference type="Pfam" id="PF03151">
    <property type="entry name" value="TPT"/>
    <property type="match status" value="1"/>
</dbReference>
<feature type="transmembrane region" description="Helical" evidence="6">
    <location>
        <begin position="125"/>
        <end position="145"/>
    </location>
</feature>
<feature type="region of interest" description="Disordered" evidence="5">
    <location>
        <begin position="314"/>
        <end position="346"/>
    </location>
</feature>
<dbReference type="InterPro" id="IPR004853">
    <property type="entry name" value="Sugar_P_trans_dom"/>
</dbReference>
<dbReference type="Proteomes" id="UP001142393">
    <property type="component" value="Unassembled WGS sequence"/>
</dbReference>
<dbReference type="PANTHER" id="PTHR11132">
    <property type="entry name" value="SOLUTE CARRIER FAMILY 35"/>
    <property type="match status" value="1"/>
</dbReference>
<feature type="transmembrane region" description="Helical" evidence="6">
    <location>
        <begin position="7"/>
        <end position="29"/>
    </location>
</feature>
<evidence type="ECO:0000259" key="7">
    <source>
        <dbReference type="Pfam" id="PF03151"/>
    </source>
</evidence>
<dbReference type="AlphaFoldDB" id="A0A9W8TVC1"/>
<feature type="compositionally biased region" description="Polar residues" evidence="5">
    <location>
        <begin position="314"/>
        <end position="323"/>
    </location>
</feature>
<evidence type="ECO:0000256" key="1">
    <source>
        <dbReference type="ARBA" id="ARBA00004141"/>
    </source>
</evidence>
<feature type="transmembrane region" description="Helical" evidence="6">
    <location>
        <begin position="98"/>
        <end position="118"/>
    </location>
</feature>
<keyword evidence="9" id="KW-1185">Reference proteome</keyword>
<accession>A0A9W8TVC1</accession>
<evidence type="ECO:0000256" key="5">
    <source>
        <dbReference type="SAM" id="MobiDB-lite"/>
    </source>
</evidence>
<evidence type="ECO:0000313" key="8">
    <source>
        <dbReference type="EMBL" id="KAJ3742078.1"/>
    </source>
</evidence>
<reference evidence="8 9" key="1">
    <citation type="journal article" date="2023" name="Proc. Natl. Acad. Sci. U.S.A.">
        <title>A global phylogenomic analysis of the shiitake genus Lentinula.</title>
        <authorList>
            <person name="Sierra-Patev S."/>
            <person name="Min B."/>
            <person name="Naranjo-Ortiz M."/>
            <person name="Looney B."/>
            <person name="Konkel Z."/>
            <person name="Slot J.C."/>
            <person name="Sakamoto Y."/>
            <person name="Steenwyk J.L."/>
            <person name="Rokas A."/>
            <person name="Carro J."/>
            <person name="Camarero S."/>
            <person name="Ferreira P."/>
            <person name="Molpeceres G."/>
            <person name="Ruiz-Duenas F.J."/>
            <person name="Serrano A."/>
            <person name="Henrissat B."/>
            <person name="Drula E."/>
            <person name="Hughes K.W."/>
            <person name="Mata J.L."/>
            <person name="Ishikawa N.K."/>
            <person name="Vargas-Isla R."/>
            <person name="Ushijima S."/>
            <person name="Smith C.A."/>
            <person name="Donoghue J."/>
            <person name="Ahrendt S."/>
            <person name="Andreopoulos W."/>
            <person name="He G."/>
            <person name="LaButti K."/>
            <person name="Lipzen A."/>
            <person name="Ng V."/>
            <person name="Riley R."/>
            <person name="Sandor L."/>
            <person name="Barry K."/>
            <person name="Martinez A.T."/>
            <person name="Xiao Y."/>
            <person name="Gibbons J.G."/>
            <person name="Terashima K."/>
            <person name="Grigoriev I.V."/>
            <person name="Hibbett D."/>
        </authorList>
    </citation>
    <scope>NUCLEOTIDE SEQUENCE [LARGE SCALE GENOMIC DNA]</scope>
    <source>
        <strain evidence="8 9">TFB7810</strain>
    </source>
</reference>
<keyword evidence="3 6" id="KW-1133">Transmembrane helix</keyword>
<feature type="domain" description="Sugar phosphate transporter" evidence="7">
    <location>
        <begin position="11"/>
        <end position="304"/>
    </location>
</feature>
<protein>
    <recommendedName>
        <fullName evidence="7">Sugar phosphate transporter domain-containing protein</fullName>
    </recommendedName>
</protein>
<feature type="compositionally biased region" description="Basic and acidic residues" evidence="5">
    <location>
        <begin position="327"/>
        <end position="346"/>
    </location>
</feature>
<feature type="transmembrane region" description="Helical" evidence="6">
    <location>
        <begin position="35"/>
        <end position="53"/>
    </location>
</feature>
<evidence type="ECO:0000256" key="6">
    <source>
        <dbReference type="SAM" id="Phobius"/>
    </source>
</evidence>
<gene>
    <name evidence="8" type="ORF">DFH05DRAFT_280149</name>
</gene>
<dbReference type="EMBL" id="JANVFU010000011">
    <property type="protein sequence ID" value="KAJ3742078.1"/>
    <property type="molecule type" value="Genomic_DNA"/>
</dbReference>
<feature type="transmembrane region" description="Helical" evidence="6">
    <location>
        <begin position="188"/>
        <end position="208"/>
    </location>
</feature>